<evidence type="ECO:0000256" key="2">
    <source>
        <dbReference type="ARBA" id="ARBA00022475"/>
    </source>
</evidence>
<dbReference type="AlphaFoldDB" id="A0A168K306"/>
<comment type="subcellular location">
    <subcellularLocation>
        <location evidence="1">Cell membrane</location>
        <topology evidence="1">Multi-pass membrane protein</topology>
    </subcellularLocation>
</comment>
<gene>
    <name evidence="9" type="ORF">PGLA_16825</name>
</gene>
<evidence type="ECO:0000256" key="3">
    <source>
        <dbReference type="ARBA" id="ARBA00022692"/>
    </source>
</evidence>
<reference evidence="9 10" key="1">
    <citation type="submission" date="2016-03" db="EMBL/GenBank/DDBJ databases">
        <title>Draft genome sequence of Paenibacillus glacialis DSM 22343.</title>
        <authorList>
            <person name="Shin S.-K."/>
            <person name="Yi H."/>
        </authorList>
    </citation>
    <scope>NUCLEOTIDE SEQUENCE [LARGE SCALE GENOMIC DNA]</scope>
    <source>
        <strain evidence="9 10">DSM 22343</strain>
    </source>
</reference>
<evidence type="ECO:0000256" key="4">
    <source>
        <dbReference type="ARBA" id="ARBA00022989"/>
    </source>
</evidence>
<feature type="transmembrane region" description="Helical" evidence="7">
    <location>
        <begin position="365"/>
        <end position="384"/>
    </location>
</feature>
<evidence type="ECO:0000256" key="1">
    <source>
        <dbReference type="ARBA" id="ARBA00004651"/>
    </source>
</evidence>
<dbReference type="GO" id="GO:0005886">
    <property type="term" value="C:plasma membrane"/>
    <property type="evidence" value="ECO:0007669"/>
    <property type="project" value="UniProtKB-SubCell"/>
</dbReference>
<dbReference type="PANTHER" id="PTHR30572">
    <property type="entry name" value="MEMBRANE COMPONENT OF TRANSPORTER-RELATED"/>
    <property type="match status" value="1"/>
</dbReference>
<evidence type="ECO:0000256" key="5">
    <source>
        <dbReference type="ARBA" id="ARBA00023136"/>
    </source>
</evidence>
<comment type="similarity">
    <text evidence="6">Belongs to the ABC-4 integral membrane protein family.</text>
</comment>
<evidence type="ECO:0000256" key="6">
    <source>
        <dbReference type="ARBA" id="ARBA00038076"/>
    </source>
</evidence>
<evidence type="ECO:0000259" key="8">
    <source>
        <dbReference type="Pfam" id="PF02687"/>
    </source>
</evidence>
<feature type="domain" description="ABC3 transporter permease C-terminal" evidence="8">
    <location>
        <begin position="696"/>
        <end position="806"/>
    </location>
</feature>
<dbReference type="PANTHER" id="PTHR30572:SF4">
    <property type="entry name" value="ABC TRANSPORTER PERMEASE YTRF"/>
    <property type="match status" value="1"/>
</dbReference>
<dbReference type="Pfam" id="PF02687">
    <property type="entry name" value="FtsX"/>
    <property type="match status" value="2"/>
</dbReference>
<keyword evidence="2" id="KW-1003">Cell membrane</keyword>
<evidence type="ECO:0000313" key="9">
    <source>
        <dbReference type="EMBL" id="OAB41462.1"/>
    </source>
</evidence>
<proteinExistence type="inferred from homology"/>
<keyword evidence="10" id="KW-1185">Reference proteome</keyword>
<feature type="transmembrane region" description="Helical" evidence="7">
    <location>
        <begin position="326"/>
        <end position="345"/>
    </location>
</feature>
<sequence>MIKVANHKVINRLVFKSFKANRTRNWIAIIAIALTTILFTTLFTISYGLVNTFQTETMRQSGGGAHASLKYLSEEQYQKLKNHPLIKDIGRTIFVNMADNKEFLKRHTEIAYADSVAMKLGFNTPTTGEIPIEPNEIIADTVTLDLLGVPHKIEEKVTLEYSIKGEKRSRDFVVTGFYEGDPTFAAGLVFVSRSFIDAELANIEPNYYKNFDLTGTIRADIMFRNSLNIEQNIQKVITDSGYSLIESDANYIAYGVNWAYMSTNFGWDAQTIISFMIGAILIILTGYLIIYNIFQISVIKDIRFYGLLKTIGTTPKQIKRIISRQAFILSIIGIPLGIIIGYVLGNTLLPLVVNISSYGGKTSASASPMIFIGSIVFSLITVYISCRKPGKIAASVSPVEAVRFSGVSLRTKRIMKKSTDGGKLYKMALSNLGRNRKRTIIVVISMSLSLILLNSIFTISKGLDMDKFVSNFVKTDFLIGHANYFNTLNGFRFEEDAISESFIKEVSAKEGFKDGGRLYYNIHEGTILDNNKEELLQLFGLEDFPLNQLEIVEGEFHIAKFKSGKYIIEGLSDDDNGNIYWNKSHYDIGEKVKITTESGVHEYEVMAKTRMGLNNHVRSWGDYGFYLPAKEFTSIVLNPTVMSYQFNVEEIYLSDMNAFVKSYTENVEPAMDYESKDLFVGEFKKMQNTLLTVGGVLSLIIGLIGILNFINSILTSIIARRQEFAMLQSIGMTDKQLNKLLIFESLFYALATIVISLTFGVLFSYFIINGIVSNLWFFSYSFVISPLLLSYPVLLIVSVIIPFVVYHGVNKHTIVERLRELD</sequence>
<evidence type="ECO:0000313" key="10">
    <source>
        <dbReference type="Proteomes" id="UP000076967"/>
    </source>
</evidence>
<evidence type="ECO:0000256" key="7">
    <source>
        <dbReference type="SAM" id="Phobius"/>
    </source>
</evidence>
<keyword evidence="4 7" id="KW-1133">Transmembrane helix</keyword>
<feature type="transmembrane region" description="Helical" evidence="7">
    <location>
        <begin position="740"/>
        <end position="768"/>
    </location>
</feature>
<feature type="transmembrane region" description="Helical" evidence="7">
    <location>
        <begin position="788"/>
        <end position="809"/>
    </location>
</feature>
<organism evidence="9 10">
    <name type="scientific">Paenibacillus glacialis</name>
    <dbReference type="NCBI Taxonomy" id="494026"/>
    <lineage>
        <taxon>Bacteria</taxon>
        <taxon>Bacillati</taxon>
        <taxon>Bacillota</taxon>
        <taxon>Bacilli</taxon>
        <taxon>Bacillales</taxon>
        <taxon>Paenibacillaceae</taxon>
        <taxon>Paenibacillus</taxon>
    </lineage>
</organism>
<protein>
    <submittedName>
        <fullName evidence="9">ABC transporter permease</fullName>
    </submittedName>
</protein>
<feature type="transmembrane region" description="Helical" evidence="7">
    <location>
        <begin position="272"/>
        <end position="294"/>
    </location>
</feature>
<dbReference type="InterPro" id="IPR003838">
    <property type="entry name" value="ABC3_permease_C"/>
</dbReference>
<dbReference type="Proteomes" id="UP000076967">
    <property type="component" value="Unassembled WGS sequence"/>
</dbReference>
<dbReference type="STRING" id="494026.PGLA_16825"/>
<dbReference type="OrthoDB" id="1694171at2"/>
<keyword evidence="3 7" id="KW-0812">Transmembrane</keyword>
<comment type="caution">
    <text evidence="9">The sequence shown here is derived from an EMBL/GenBank/DDBJ whole genome shotgun (WGS) entry which is preliminary data.</text>
</comment>
<name>A0A168K306_9BACL</name>
<keyword evidence="5 7" id="KW-0472">Membrane</keyword>
<feature type="domain" description="ABC3 transporter permease C-terminal" evidence="8">
    <location>
        <begin position="277"/>
        <end position="386"/>
    </location>
</feature>
<feature type="transmembrane region" description="Helical" evidence="7">
    <location>
        <begin position="690"/>
        <end position="719"/>
    </location>
</feature>
<dbReference type="RefSeq" id="WP_068534913.1">
    <property type="nucleotide sequence ID" value="NZ_LVJH01000029.1"/>
</dbReference>
<accession>A0A168K306</accession>
<dbReference type="EMBL" id="LVJH01000029">
    <property type="protein sequence ID" value="OAB41462.1"/>
    <property type="molecule type" value="Genomic_DNA"/>
</dbReference>
<feature type="transmembrane region" description="Helical" evidence="7">
    <location>
        <begin position="26"/>
        <end position="50"/>
    </location>
</feature>
<dbReference type="InterPro" id="IPR050250">
    <property type="entry name" value="Macrolide_Exporter_MacB"/>
</dbReference>
<feature type="transmembrane region" description="Helical" evidence="7">
    <location>
        <begin position="439"/>
        <end position="457"/>
    </location>
</feature>
<dbReference type="GO" id="GO:0022857">
    <property type="term" value="F:transmembrane transporter activity"/>
    <property type="evidence" value="ECO:0007669"/>
    <property type="project" value="TreeGrafter"/>
</dbReference>